<dbReference type="Proteomes" id="UP000256345">
    <property type="component" value="Unassembled WGS sequence"/>
</dbReference>
<reference evidence="3 5" key="2">
    <citation type="submission" date="2018-08" db="EMBL/GenBank/DDBJ databases">
        <title>Genomic Encyclopedia of Archaeal and Bacterial Type Strains, Phase II (KMG-II): from individual species to whole genera.</title>
        <authorList>
            <person name="Goeker M."/>
        </authorList>
    </citation>
    <scope>NUCLEOTIDE SEQUENCE [LARGE SCALE GENOMIC DNA]</scope>
    <source>
        <strain evidence="3 5">DSM 2261</strain>
    </source>
</reference>
<accession>A0AAC8QGY2</accession>
<proteinExistence type="predicted"/>
<protein>
    <submittedName>
        <fullName evidence="2">Uncharacterized protein</fullName>
    </submittedName>
</protein>
<dbReference type="RefSeq" id="WP_047860288.1">
    <property type="nucleotide sequence ID" value="NZ_CP011509.1"/>
</dbReference>
<evidence type="ECO:0000313" key="4">
    <source>
        <dbReference type="Proteomes" id="UP000035579"/>
    </source>
</evidence>
<evidence type="ECO:0000313" key="5">
    <source>
        <dbReference type="Proteomes" id="UP000256345"/>
    </source>
</evidence>
<keyword evidence="5" id="KW-1185">Reference proteome</keyword>
<evidence type="ECO:0000313" key="2">
    <source>
        <dbReference type="EMBL" id="AKJ07194.1"/>
    </source>
</evidence>
<evidence type="ECO:0000256" key="1">
    <source>
        <dbReference type="SAM" id="Coils"/>
    </source>
</evidence>
<name>A0AAC8QGY2_9BACT</name>
<sequence length="113" mass="12582">MAQQPGDGAQQAGSEAEKACARCQSLQREVRELRELRDRALEDLARAREEVNTLRLLRAQQGEPRPAAPAEPEKLPLRYVLVDQLNVQLKRRLGPLHVGTRRLIRLVKGGGGS</sequence>
<gene>
    <name evidence="2" type="ORF">AA314_08820</name>
    <name evidence="3" type="ORF">ATI61_111154</name>
</gene>
<dbReference type="AlphaFoldDB" id="A0AAC8QGY2"/>
<feature type="coiled-coil region" evidence="1">
    <location>
        <begin position="9"/>
        <end position="57"/>
    </location>
</feature>
<dbReference type="KEGG" id="age:AA314_08820"/>
<dbReference type="EMBL" id="QUMU01000011">
    <property type="protein sequence ID" value="REG26605.1"/>
    <property type="molecule type" value="Genomic_DNA"/>
</dbReference>
<dbReference type="EMBL" id="CP011509">
    <property type="protein sequence ID" value="AKJ07194.1"/>
    <property type="molecule type" value="Genomic_DNA"/>
</dbReference>
<dbReference type="Proteomes" id="UP000035579">
    <property type="component" value="Chromosome"/>
</dbReference>
<organism evidence="2 4">
    <name type="scientific">Archangium gephyra</name>
    <dbReference type="NCBI Taxonomy" id="48"/>
    <lineage>
        <taxon>Bacteria</taxon>
        <taxon>Pseudomonadati</taxon>
        <taxon>Myxococcota</taxon>
        <taxon>Myxococcia</taxon>
        <taxon>Myxococcales</taxon>
        <taxon>Cystobacterineae</taxon>
        <taxon>Archangiaceae</taxon>
        <taxon>Archangium</taxon>
    </lineage>
</organism>
<reference evidence="2 4" key="1">
    <citation type="submission" date="2015-05" db="EMBL/GenBank/DDBJ databases">
        <title>Genome assembly of Archangium gephyra DSM 2261.</title>
        <authorList>
            <person name="Sharma G."/>
            <person name="Subramanian S."/>
        </authorList>
    </citation>
    <scope>NUCLEOTIDE SEQUENCE [LARGE SCALE GENOMIC DNA]</scope>
    <source>
        <strain evidence="2 4">DSM 2261</strain>
    </source>
</reference>
<keyword evidence="1" id="KW-0175">Coiled coil</keyword>
<evidence type="ECO:0000313" key="3">
    <source>
        <dbReference type="EMBL" id="REG26605.1"/>
    </source>
</evidence>